<evidence type="ECO:0000313" key="2">
    <source>
        <dbReference type="Proteomes" id="UP001152523"/>
    </source>
</evidence>
<organism evidence="1 2">
    <name type="scientific">Cuscuta epithymum</name>
    <dbReference type="NCBI Taxonomy" id="186058"/>
    <lineage>
        <taxon>Eukaryota</taxon>
        <taxon>Viridiplantae</taxon>
        <taxon>Streptophyta</taxon>
        <taxon>Embryophyta</taxon>
        <taxon>Tracheophyta</taxon>
        <taxon>Spermatophyta</taxon>
        <taxon>Magnoliopsida</taxon>
        <taxon>eudicotyledons</taxon>
        <taxon>Gunneridae</taxon>
        <taxon>Pentapetalae</taxon>
        <taxon>asterids</taxon>
        <taxon>lamiids</taxon>
        <taxon>Solanales</taxon>
        <taxon>Convolvulaceae</taxon>
        <taxon>Cuscuteae</taxon>
        <taxon>Cuscuta</taxon>
        <taxon>Cuscuta subgen. Cuscuta</taxon>
    </lineage>
</organism>
<gene>
    <name evidence="1" type="ORF">CEPIT_LOCUS11714</name>
</gene>
<dbReference type="AlphaFoldDB" id="A0AAV0D6Q8"/>
<dbReference type="EMBL" id="CAMAPF010000069">
    <property type="protein sequence ID" value="CAH9091450.1"/>
    <property type="molecule type" value="Genomic_DNA"/>
</dbReference>
<comment type="caution">
    <text evidence="1">The sequence shown here is derived from an EMBL/GenBank/DDBJ whole genome shotgun (WGS) entry which is preliminary data.</text>
</comment>
<accession>A0AAV0D6Q8</accession>
<feature type="non-terminal residue" evidence="1">
    <location>
        <position position="238"/>
    </location>
</feature>
<proteinExistence type="predicted"/>
<reference evidence="1" key="1">
    <citation type="submission" date="2022-07" db="EMBL/GenBank/DDBJ databases">
        <authorList>
            <person name="Macas J."/>
            <person name="Novak P."/>
            <person name="Neumann P."/>
        </authorList>
    </citation>
    <scope>NUCLEOTIDE SEQUENCE</scope>
</reference>
<keyword evidence="2" id="KW-1185">Reference proteome</keyword>
<protein>
    <submittedName>
        <fullName evidence="1">Uncharacterized protein</fullName>
    </submittedName>
</protein>
<sequence>MAPAQIRGHKTLSRCTDDRRAAVAGRRLPPKAPTLTGTLTYSMPRIPLSSLMLPSRIPYLQFQNPFFPFQDPNFQFHSQPTRPVGAIEMIDKAVLKARREIIAAGDSVSAWKVSQAALVILQADTWDSLGFQMQQVPSLHRLILTEGKINSFIHCFVGVHRITTLHDLEIAICDTEGVERFEELELGPIVKHPLVVHYFSLGASVTEVCRITSEEIMSFLFEFIESNRRKKIEIEEFL</sequence>
<evidence type="ECO:0000313" key="1">
    <source>
        <dbReference type="EMBL" id="CAH9091450.1"/>
    </source>
</evidence>
<dbReference type="Proteomes" id="UP001152523">
    <property type="component" value="Unassembled WGS sequence"/>
</dbReference>
<name>A0AAV0D6Q8_9ASTE</name>